<accession>A0A3A8ATU2</accession>
<reference evidence="2 3" key="1">
    <citation type="submission" date="2018-09" db="EMBL/GenBank/DDBJ databases">
        <title>Roseovarius spongiae sp. nov., isolated from a marine sponge.</title>
        <authorList>
            <person name="Zhuang L."/>
            <person name="Luo L."/>
        </authorList>
    </citation>
    <scope>NUCLEOTIDE SEQUENCE [LARGE SCALE GENOMIC DNA]</scope>
    <source>
        <strain evidence="2 3">HN-E21</strain>
    </source>
</reference>
<keyword evidence="3" id="KW-1185">Reference proteome</keyword>
<dbReference type="EMBL" id="RAPE01000002">
    <property type="protein sequence ID" value="RKF15024.1"/>
    <property type="molecule type" value="Genomic_DNA"/>
</dbReference>
<sequence>MNWGILLILALIATVVAALAMLGQRKSPGSRGSEPGKGVHVLESDYQSGVGGGHVTRWTVPRDPQEYAKHFVPKDERHD</sequence>
<evidence type="ECO:0000313" key="3">
    <source>
        <dbReference type="Proteomes" id="UP000281128"/>
    </source>
</evidence>
<name>A0A3A8ATU2_9RHOB</name>
<protein>
    <submittedName>
        <fullName evidence="2">Uncharacterized protein</fullName>
    </submittedName>
</protein>
<dbReference type="Proteomes" id="UP000281128">
    <property type="component" value="Unassembled WGS sequence"/>
</dbReference>
<evidence type="ECO:0000256" key="1">
    <source>
        <dbReference type="SAM" id="MobiDB-lite"/>
    </source>
</evidence>
<dbReference type="RefSeq" id="WP_121166083.1">
    <property type="nucleotide sequence ID" value="NZ_RAPE01000002.1"/>
</dbReference>
<proteinExistence type="predicted"/>
<dbReference type="AlphaFoldDB" id="A0A3A8ATU2"/>
<dbReference type="OrthoDB" id="7659217at2"/>
<feature type="compositionally biased region" description="Basic and acidic residues" evidence="1">
    <location>
        <begin position="63"/>
        <end position="79"/>
    </location>
</feature>
<evidence type="ECO:0000313" key="2">
    <source>
        <dbReference type="EMBL" id="RKF15024.1"/>
    </source>
</evidence>
<comment type="caution">
    <text evidence="2">The sequence shown here is derived from an EMBL/GenBank/DDBJ whole genome shotgun (WGS) entry which is preliminary data.</text>
</comment>
<feature type="region of interest" description="Disordered" evidence="1">
    <location>
        <begin position="24"/>
        <end position="79"/>
    </location>
</feature>
<organism evidence="2 3">
    <name type="scientific">Roseovarius spongiae</name>
    <dbReference type="NCBI Taxonomy" id="2320272"/>
    <lineage>
        <taxon>Bacteria</taxon>
        <taxon>Pseudomonadati</taxon>
        <taxon>Pseudomonadota</taxon>
        <taxon>Alphaproteobacteria</taxon>
        <taxon>Rhodobacterales</taxon>
        <taxon>Roseobacteraceae</taxon>
        <taxon>Roseovarius</taxon>
    </lineage>
</organism>
<gene>
    <name evidence="2" type="ORF">D6850_09205</name>
</gene>